<dbReference type="PANTHER" id="PTHR23409">
    <property type="entry name" value="RIBONUCLEOSIDE-DIPHOSPHATE REDUCTASE SMALL CHAIN"/>
    <property type="match status" value="1"/>
</dbReference>
<comment type="similarity">
    <text evidence="2">Belongs to the ribonucleoside diphosphate reductase small chain family.</text>
</comment>
<keyword evidence="7" id="KW-0408">Iron</keyword>
<evidence type="ECO:0000256" key="6">
    <source>
        <dbReference type="ARBA" id="ARBA00023002"/>
    </source>
</evidence>
<protein>
    <recommendedName>
        <fullName evidence="4">ribonucleoside-diphosphate reductase</fullName>
        <ecNumber evidence="4">1.17.4.1</ecNumber>
    </recommendedName>
</protein>
<dbReference type="Pfam" id="PF00268">
    <property type="entry name" value="Ribonuc_red_sm"/>
    <property type="match status" value="1"/>
</dbReference>
<keyword evidence="6 10" id="KW-0560">Oxidoreductase</keyword>
<dbReference type="GO" id="GO:0009263">
    <property type="term" value="P:deoxyribonucleotide biosynthetic process"/>
    <property type="evidence" value="ECO:0007669"/>
    <property type="project" value="UniProtKB-KW"/>
</dbReference>
<evidence type="ECO:0000256" key="9">
    <source>
        <dbReference type="ARBA" id="ARBA00047754"/>
    </source>
</evidence>
<dbReference type="InterPro" id="IPR009078">
    <property type="entry name" value="Ferritin-like_SF"/>
</dbReference>
<dbReference type="GO" id="GO:0046872">
    <property type="term" value="F:metal ion binding"/>
    <property type="evidence" value="ECO:0007669"/>
    <property type="project" value="UniProtKB-KW"/>
</dbReference>
<gene>
    <name evidence="10" type="primary">nrdF</name>
    <name evidence="10" type="ORF">CYJ47_06565</name>
</gene>
<proteinExistence type="inferred from homology"/>
<evidence type="ECO:0000256" key="8">
    <source>
        <dbReference type="ARBA" id="ARBA00023116"/>
    </source>
</evidence>
<dbReference type="InterPro" id="IPR012348">
    <property type="entry name" value="RNR-like"/>
</dbReference>
<dbReference type="GO" id="GO:0005971">
    <property type="term" value="C:ribonucleoside-diphosphate reductase complex"/>
    <property type="evidence" value="ECO:0007669"/>
    <property type="project" value="InterPro"/>
</dbReference>
<dbReference type="InterPro" id="IPR026494">
    <property type="entry name" value="RNR_NrdF-like"/>
</dbReference>
<dbReference type="SUPFAM" id="SSF47240">
    <property type="entry name" value="Ferritin-like"/>
    <property type="match status" value="1"/>
</dbReference>
<comment type="cofactor">
    <cofactor evidence="1">
        <name>Fe cation</name>
        <dbReference type="ChEBI" id="CHEBI:24875"/>
    </cofactor>
</comment>
<evidence type="ECO:0000256" key="2">
    <source>
        <dbReference type="ARBA" id="ARBA00009303"/>
    </source>
</evidence>
<dbReference type="PANTHER" id="PTHR23409:SF18">
    <property type="entry name" value="RIBONUCLEOSIDE-DIPHOSPHATE REDUCTASE SUBUNIT M2"/>
    <property type="match status" value="1"/>
</dbReference>
<dbReference type="InterPro" id="IPR030475">
    <property type="entry name" value="RNR_small_AS"/>
</dbReference>
<sequence>MNLTAINWNKIDDPIDSQVWDRLTTNFWLPEKIPVSNDLPSWRAMPDNEKELVKKIFAGLTLLDTLQSEVGAPVLQAQAQTKHEEAVFTNIDFMESVHAKSYSTIFSTLCSMQEIEELFSWVENDELIQKQALSIQAAYDGLRDIRRYAASVLLESFLFYSGFYVPLRLASEGKLTNTADIIRLILRDEGVHGFYIGYQFRKRGYTDEDLEWIKHFARILYNAECERTEQLYDDVGWTDEVKCYLRYNMNKALSNLGLQPMFPPSETQIPAYLLAALDIGTGESHDFFSGSGASYVMGRAEATTDEDWA</sequence>
<dbReference type="InterPro" id="IPR033909">
    <property type="entry name" value="RNR_small"/>
</dbReference>
<keyword evidence="8" id="KW-0215">Deoxyribonucleotide synthesis</keyword>
<dbReference type="Proteomes" id="UP000234560">
    <property type="component" value="Chromosome"/>
</dbReference>
<comment type="catalytic activity">
    <reaction evidence="9">
        <text>a 2'-deoxyribonucleoside 5'-diphosphate + [thioredoxin]-disulfide + H2O = a ribonucleoside 5'-diphosphate + [thioredoxin]-dithiol</text>
        <dbReference type="Rhea" id="RHEA:23252"/>
        <dbReference type="Rhea" id="RHEA-COMP:10698"/>
        <dbReference type="Rhea" id="RHEA-COMP:10700"/>
        <dbReference type="ChEBI" id="CHEBI:15377"/>
        <dbReference type="ChEBI" id="CHEBI:29950"/>
        <dbReference type="ChEBI" id="CHEBI:50058"/>
        <dbReference type="ChEBI" id="CHEBI:57930"/>
        <dbReference type="ChEBI" id="CHEBI:73316"/>
        <dbReference type="EC" id="1.17.4.1"/>
    </reaction>
</comment>
<keyword evidence="5" id="KW-0479">Metal-binding</keyword>
<comment type="subunit">
    <text evidence="3">Tetramer of two alpha and two beta subunits.</text>
</comment>
<evidence type="ECO:0000313" key="11">
    <source>
        <dbReference type="Proteomes" id="UP000234560"/>
    </source>
</evidence>
<evidence type="ECO:0000256" key="4">
    <source>
        <dbReference type="ARBA" id="ARBA00012274"/>
    </source>
</evidence>
<evidence type="ECO:0000256" key="7">
    <source>
        <dbReference type="ARBA" id="ARBA00023004"/>
    </source>
</evidence>
<name>A0AAF1BY06_9CORY</name>
<dbReference type="NCBIfam" id="TIGR04171">
    <property type="entry name" value="RNR_1b_NrdF"/>
    <property type="match status" value="1"/>
</dbReference>
<dbReference type="InterPro" id="IPR000358">
    <property type="entry name" value="RNR_small_fam"/>
</dbReference>
<evidence type="ECO:0000256" key="5">
    <source>
        <dbReference type="ARBA" id="ARBA00022723"/>
    </source>
</evidence>
<accession>A0AAF1BY06</accession>
<dbReference type="EMBL" id="CP136958">
    <property type="protein sequence ID" value="WOT03411.1"/>
    <property type="molecule type" value="Genomic_DNA"/>
</dbReference>
<dbReference type="AlphaFoldDB" id="A0AAF1BY06"/>
<dbReference type="RefSeq" id="WP_101678953.1">
    <property type="nucleotide sequence ID" value="NZ_CP136958.1"/>
</dbReference>
<dbReference type="PROSITE" id="PS00368">
    <property type="entry name" value="RIBORED_SMALL"/>
    <property type="match status" value="1"/>
</dbReference>
<dbReference type="GO" id="GO:0004748">
    <property type="term" value="F:ribonucleoside-diphosphate reductase activity, thioredoxin disulfide as acceptor"/>
    <property type="evidence" value="ECO:0007669"/>
    <property type="project" value="UniProtKB-EC"/>
</dbReference>
<dbReference type="CDD" id="cd01049">
    <property type="entry name" value="RNRR2"/>
    <property type="match status" value="1"/>
</dbReference>
<reference evidence="10" key="1">
    <citation type="submission" date="2017-12" db="EMBL/GenBank/DDBJ databases">
        <authorList>
            <person name="Thomas-White K."/>
            <person name="Wolfe A.J."/>
        </authorList>
    </citation>
    <scope>NUCLEOTIDE SEQUENCE</scope>
    <source>
        <strain evidence="10">UMB0763</strain>
    </source>
</reference>
<organism evidence="10 11">
    <name type="scientific">Corynebacterium pyruviciproducens</name>
    <dbReference type="NCBI Taxonomy" id="598660"/>
    <lineage>
        <taxon>Bacteria</taxon>
        <taxon>Bacillati</taxon>
        <taxon>Actinomycetota</taxon>
        <taxon>Actinomycetes</taxon>
        <taxon>Mycobacteriales</taxon>
        <taxon>Corynebacteriaceae</taxon>
        <taxon>Corynebacterium</taxon>
    </lineage>
</organism>
<reference evidence="10" key="2">
    <citation type="submission" date="2023-10" db="EMBL/GenBank/DDBJ databases">
        <authorList>
            <person name="Choi B."/>
        </authorList>
    </citation>
    <scope>NUCLEOTIDE SEQUENCE</scope>
    <source>
        <strain evidence="10">UMB0763</strain>
    </source>
</reference>
<evidence type="ECO:0000256" key="1">
    <source>
        <dbReference type="ARBA" id="ARBA00001962"/>
    </source>
</evidence>
<dbReference type="KEGG" id="cpyr:CYJ47_06565"/>
<evidence type="ECO:0000313" key="10">
    <source>
        <dbReference type="EMBL" id="WOT03411.1"/>
    </source>
</evidence>
<dbReference type="EC" id="1.17.4.1" evidence="4"/>
<dbReference type="Gene3D" id="1.10.620.20">
    <property type="entry name" value="Ribonucleotide Reductase, subunit A"/>
    <property type="match status" value="1"/>
</dbReference>
<evidence type="ECO:0000256" key="3">
    <source>
        <dbReference type="ARBA" id="ARBA00011209"/>
    </source>
</evidence>